<dbReference type="PANTHER" id="PTHR37686">
    <property type="entry name" value="LD36006P"/>
    <property type="match status" value="1"/>
</dbReference>
<feature type="transmembrane region" description="Helical" evidence="1">
    <location>
        <begin position="600"/>
        <end position="617"/>
    </location>
</feature>
<reference evidence="2" key="1">
    <citation type="submission" date="2018-06" db="EMBL/GenBank/DDBJ databases">
        <authorList>
            <person name="Zhirakovskaya E."/>
        </authorList>
    </citation>
    <scope>NUCLEOTIDE SEQUENCE</scope>
</reference>
<keyword evidence="1" id="KW-1133">Transmembrane helix</keyword>
<evidence type="ECO:0000313" key="2">
    <source>
        <dbReference type="EMBL" id="VAW64900.1"/>
    </source>
</evidence>
<proteinExistence type="predicted"/>
<dbReference type="EMBL" id="UOFI01000058">
    <property type="protein sequence ID" value="VAW64900.1"/>
    <property type="molecule type" value="Genomic_DNA"/>
</dbReference>
<sequence>MVFGQSRSFIDEVDEKDKPTDPIILDAFNQIWEKLQSEIFIWDKFRTCLPFQVESPSENSEEKQKIRSLEEQHRHDLQAMCFDEKGNRKRLSKQQLNEISDTGRFTVKSEIGEQYDNVWLLGSFLQLGRKEISRRFKKRKNSANEHWFLHLPECFSENGRLTLRRALRNMNNSLAHVVRLLVGLPEYRPRYSERLIDVLMQKDRILYLFAEARPEADNDLQWIYQNQLKLNTLLVKPEIIEQLKEVINQVTETLNEKGEIDDSALLLALKEHPKTRELDAELPALLENFHSFYFMLSRQNPRFDVLLKIETEKRERLLIDQYPYRGRYEKWRRIHLNRQSGKIVKQVKQQLAEELLEKLPAGQEKYCLQRNLSYFSTCGEVRKNHLKLQFFPSVIFKLPRIKWSFRPLSKYDNLAFRNIHFTGKHRGWRMSCLFLSAYTAFFNNTLKLMRAWRYNPFGMRSVLTFSREKFNGEFWLTDKGVPIGSGKYATHITDLYDRWKLLRRYREDFEAKSDFGLFPRSVGRLFNRFYCYVMIGLIGGSIVMLLRYAGFALFSLFVVTVLLLAPLLALLYVVLMFLFNTLIYDHIGPGIYYNGRKAKHYTALFPLISTLLYSFFIRGFLLAVISVAVIILHVLATPLLSLLAFLAYAFRSFWDLLMRLLFIMPFARIPGDNFPGLVQRISGYGIASEVLNQIDVSDAMGKYQQWLEAYILDEYQPVLLKSLHQFEARLEQMMTEAYRGIVGDRLQFLQQTIEENINEFQQPFENALSKHRSELRNKMMLYESHYLRLNAEALPEFIEASEKLTQSYVENSLLAYMSDAQIVAFWSLAGINKNEWSLLNRVLLSRAFSADIFTPIEECDGSIMVQNSQQNVVQSLLLEKEPSSKVVFDVNGEGRAPETEHKLSFDDNPFWYELYEPYYLPVETPERWKYLMRLRQRFIIKMG</sequence>
<keyword evidence="1" id="KW-0472">Membrane</keyword>
<name>A0A3B0XJN5_9ZZZZ</name>
<keyword evidence="1" id="KW-0812">Transmembrane</keyword>
<organism evidence="2">
    <name type="scientific">hydrothermal vent metagenome</name>
    <dbReference type="NCBI Taxonomy" id="652676"/>
    <lineage>
        <taxon>unclassified sequences</taxon>
        <taxon>metagenomes</taxon>
        <taxon>ecological metagenomes</taxon>
    </lineage>
</organism>
<accession>A0A3B0XJN5</accession>
<evidence type="ECO:0000256" key="1">
    <source>
        <dbReference type="SAM" id="Phobius"/>
    </source>
</evidence>
<gene>
    <name evidence="2" type="ORF">MNBD_GAMMA09-796</name>
</gene>
<feature type="transmembrane region" description="Helical" evidence="1">
    <location>
        <begin position="623"/>
        <end position="650"/>
    </location>
</feature>
<feature type="transmembrane region" description="Helical" evidence="1">
    <location>
        <begin position="529"/>
        <end position="548"/>
    </location>
</feature>
<dbReference type="AlphaFoldDB" id="A0A3B0XJN5"/>
<dbReference type="InterPro" id="IPR057435">
    <property type="entry name" value="Lips"/>
</dbReference>
<dbReference type="PANTHER" id="PTHR37686:SF1">
    <property type="entry name" value="LD36006P"/>
    <property type="match status" value="1"/>
</dbReference>
<dbReference type="Pfam" id="PF25228">
    <property type="entry name" value="Lips"/>
    <property type="match status" value="2"/>
</dbReference>
<feature type="transmembrane region" description="Helical" evidence="1">
    <location>
        <begin position="554"/>
        <end position="579"/>
    </location>
</feature>
<protein>
    <submittedName>
        <fullName evidence="2">Uncharacterized protein</fullName>
    </submittedName>
</protein>